<feature type="region of interest" description="Disordered" evidence="2">
    <location>
        <begin position="1"/>
        <end position="20"/>
    </location>
</feature>
<gene>
    <name evidence="4" type="ORF">AB205_0037220</name>
</gene>
<name>A0A2G9RRJ2_AQUCT</name>
<evidence type="ECO:0000313" key="5">
    <source>
        <dbReference type="Proteomes" id="UP000228934"/>
    </source>
</evidence>
<dbReference type="PANTHER" id="PTHR12175:SF1">
    <property type="entry name" value="PITH DOMAIN-CONTAINING PROTEIN 1"/>
    <property type="match status" value="1"/>
</dbReference>
<dbReference type="Pfam" id="PF06201">
    <property type="entry name" value="PITH"/>
    <property type="match status" value="2"/>
</dbReference>
<dbReference type="Proteomes" id="UP000228934">
    <property type="component" value="Unassembled WGS sequence"/>
</dbReference>
<proteinExistence type="inferred from homology"/>
<dbReference type="PANTHER" id="PTHR12175">
    <property type="entry name" value="AD039 HT014 THIOREDOXIN FAMILY TRP26"/>
    <property type="match status" value="1"/>
</dbReference>
<evidence type="ECO:0000313" key="4">
    <source>
        <dbReference type="EMBL" id="PIO29823.1"/>
    </source>
</evidence>
<accession>A0A2G9RRJ2</accession>
<dbReference type="PROSITE" id="PS51532">
    <property type="entry name" value="PITH"/>
    <property type="match status" value="1"/>
</dbReference>
<dbReference type="InterPro" id="IPR045099">
    <property type="entry name" value="PITH1-like"/>
</dbReference>
<dbReference type="InterPro" id="IPR037047">
    <property type="entry name" value="PITH_dom_sf"/>
</dbReference>
<dbReference type="OrthoDB" id="2635at2759"/>
<dbReference type="EMBL" id="KV937813">
    <property type="protein sequence ID" value="PIO29823.1"/>
    <property type="molecule type" value="Genomic_DNA"/>
</dbReference>
<reference evidence="5" key="1">
    <citation type="journal article" date="2017" name="Nat. Commun.">
        <title>The North American bullfrog draft genome provides insight into hormonal regulation of long noncoding RNA.</title>
        <authorList>
            <person name="Hammond S.A."/>
            <person name="Warren R.L."/>
            <person name="Vandervalk B.P."/>
            <person name="Kucuk E."/>
            <person name="Khan H."/>
            <person name="Gibb E.A."/>
            <person name="Pandoh P."/>
            <person name="Kirk H."/>
            <person name="Zhao Y."/>
            <person name="Jones M."/>
            <person name="Mungall A.J."/>
            <person name="Coope R."/>
            <person name="Pleasance S."/>
            <person name="Moore R.A."/>
            <person name="Holt R.A."/>
            <person name="Round J.M."/>
            <person name="Ohora S."/>
            <person name="Walle B.V."/>
            <person name="Veldhoen N."/>
            <person name="Helbing C.C."/>
            <person name="Birol I."/>
        </authorList>
    </citation>
    <scope>NUCLEOTIDE SEQUENCE [LARGE SCALE GENOMIC DNA]</scope>
</reference>
<dbReference type="Gene3D" id="2.60.120.470">
    <property type="entry name" value="PITH domain"/>
    <property type="match status" value="1"/>
</dbReference>
<evidence type="ECO:0000256" key="2">
    <source>
        <dbReference type="SAM" id="MobiDB-lite"/>
    </source>
</evidence>
<feature type="domain" description="PITH" evidence="3">
    <location>
        <begin position="18"/>
        <end position="136"/>
    </location>
</feature>
<dbReference type="AlphaFoldDB" id="A0A2G9RRJ2"/>
<dbReference type="SUPFAM" id="SSF49785">
    <property type="entry name" value="Galactose-binding domain-like"/>
    <property type="match status" value="1"/>
</dbReference>
<evidence type="ECO:0000259" key="3">
    <source>
        <dbReference type="PROSITE" id="PS51532"/>
    </source>
</evidence>
<dbReference type="GO" id="GO:0005737">
    <property type="term" value="C:cytoplasm"/>
    <property type="evidence" value="ECO:0007669"/>
    <property type="project" value="UniProtKB-ARBA"/>
</dbReference>
<keyword evidence="5" id="KW-1185">Reference proteome</keyword>
<protein>
    <recommendedName>
        <fullName evidence="3">PITH domain-containing protein</fullName>
    </recommendedName>
</protein>
<dbReference type="InterPro" id="IPR008979">
    <property type="entry name" value="Galactose-bd-like_sf"/>
</dbReference>
<organism evidence="4 5">
    <name type="scientific">Aquarana catesbeiana</name>
    <name type="common">American bullfrog</name>
    <name type="synonym">Rana catesbeiana</name>
    <dbReference type="NCBI Taxonomy" id="8400"/>
    <lineage>
        <taxon>Eukaryota</taxon>
        <taxon>Metazoa</taxon>
        <taxon>Chordata</taxon>
        <taxon>Craniata</taxon>
        <taxon>Vertebrata</taxon>
        <taxon>Euteleostomi</taxon>
        <taxon>Amphibia</taxon>
        <taxon>Batrachia</taxon>
        <taxon>Anura</taxon>
        <taxon>Neobatrachia</taxon>
        <taxon>Ranoidea</taxon>
        <taxon>Ranidae</taxon>
        <taxon>Aquarana</taxon>
    </lineage>
</organism>
<dbReference type="InterPro" id="IPR010400">
    <property type="entry name" value="PITH_dom"/>
</dbReference>
<dbReference type="GO" id="GO:0005634">
    <property type="term" value="C:nucleus"/>
    <property type="evidence" value="ECO:0007669"/>
    <property type="project" value="TreeGrafter"/>
</dbReference>
<sequence>MSHGHSHGGGCSCSAERSDGPERGLEYGLYQKIDLEKLQCLNESKEGSGKTVFRAWEERGDRSREHMPEKTIVCMDTFVKLEGSFQAEQIRAPKPYVESDDDEELLFNIPFTGNVKLKGIIIIGEDSNAHPSEMRL</sequence>
<comment type="similarity">
    <text evidence="1">Belongs to the PITHD1 family.</text>
</comment>
<evidence type="ECO:0000256" key="1">
    <source>
        <dbReference type="ARBA" id="ARBA00025788"/>
    </source>
</evidence>